<evidence type="ECO:0000313" key="2">
    <source>
        <dbReference type="EMBL" id="EQD52404.1"/>
    </source>
</evidence>
<name>T1BH16_9ZZZZ</name>
<dbReference type="Gene3D" id="3.40.1350.10">
    <property type="match status" value="1"/>
</dbReference>
<evidence type="ECO:0000256" key="1">
    <source>
        <dbReference type="ARBA" id="ARBA00029354"/>
    </source>
</evidence>
<dbReference type="SUPFAM" id="SSF52980">
    <property type="entry name" value="Restriction endonuclease-like"/>
    <property type="match status" value="1"/>
</dbReference>
<comment type="caution">
    <text evidence="2">The sequence shown here is derived from an EMBL/GenBank/DDBJ whole genome shotgun (WGS) entry which is preliminary data.</text>
</comment>
<feature type="non-terminal residue" evidence="2">
    <location>
        <position position="121"/>
    </location>
</feature>
<dbReference type="InterPro" id="IPR002732">
    <property type="entry name" value="Hjc"/>
</dbReference>
<dbReference type="EMBL" id="AUZZ01004635">
    <property type="protein sequence ID" value="EQD52404.1"/>
    <property type="molecule type" value="Genomic_DNA"/>
</dbReference>
<dbReference type="InterPro" id="IPR011856">
    <property type="entry name" value="tRNA_endonuc-like_dom_sf"/>
</dbReference>
<accession>T1BH16</accession>
<reference evidence="2" key="1">
    <citation type="submission" date="2013-08" db="EMBL/GenBank/DDBJ databases">
        <authorList>
            <person name="Mendez C."/>
            <person name="Richter M."/>
            <person name="Ferrer M."/>
            <person name="Sanchez J."/>
        </authorList>
    </citation>
    <scope>NUCLEOTIDE SEQUENCE</scope>
</reference>
<organism evidence="2">
    <name type="scientific">mine drainage metagenome</name>
    <dbReference type="NCBI Taxonomy" id="410659"/>
    <lineage>
        <taxon>unclassified sequences</taxon>
        <taxon>metagenomes</taxon>
        <taxon>ecological metagenomes</taxon>
    </lineage>
</organism>
<dbReference type="AlphaFoldDB" id="T1BH16"/>
<gene>
    <name evidence="2" type="ORF">B2A_06542</name>
</gene>
<dbReference type="Pfam" id="PF01870">
    <property type="entry name" value="Hjc"/>
    <property type="match status" value="1"/>
</dbReference>
<sequence length="121" mass="13434">MGGQGSGYERELKELLQGQPEAIRRFVRALPPTDRPLVERVEREPFLVVRAAGSLGFDLVALRREFAFPLEVKSSRSELIHFSAASGRATEQLRAHRAAVGRVGLVVLYAFRRIGHRGGDP</sequence>
<dbReference type="GO" id="GO:0003676">
    <property type="term" value="F:nucleic acid binding"/>
    <property type="evidence" value="ECO:0007669"/>
    <property type="project" value="InterPro"/>
</dbReference>
<protein>
    <submittedName>
        <fullName evidence="2">Holliday junction resolvase Hjc</fullName>
    </submittedName>
</protein>
<comment type="catalytic activity">
    <reaction evidence="1">
        <text>Endonucleolytic cleavage at a junction such as a reciprocal single-stranded crossover between two homologous DNA duplexes (Holliday junction).</text>
        <dbReference type="EC" id="3.1.21.10"/>
    </reaction>
</comment>
<proteinExistence type="predicted"/>
<dbReference type="GO" id="GO:0008821">
    <property type="term" value="F:crossover junction DNA endonuclease activity"/>
    <property type="evidence" value="ECO:0007669"/>
    <property type="project" value="UniProtKB-EC"/>
</dbReference>
<reference evidence="2" key="2">
    <citation type="journal article" date="2014" name="ISME J.">
        <title>Microbial stratification in low pH oxic and suboxic macroscopic growths along an acid mine drainage.</title>
        <authorList>
            <person name="Mendez-Garcia C."/>
            <person name="Mesa V."/>
            <person name="Sprenger R.R."/>
            <person name="Richter M."/>
            <person name="Diez M.S."/>
            <person name="Solano J."/>
            <person name="Bargiela R."/>
            <person name="Golyshina O.V."/>
            <person name="Manteca A."/>
            <person name="Ramos J.L."/>
            <person name="Gallego J.R."/>
            <person name="Llorente I."/>
            <person name="Martins Dos Santos V.A."/>
            <person name="Jensen O.N."/>
            <person name="Pelaez A.I."/>
            <person name="Sanchez J."/>
            <person name="Ferrer M."/>
        </authorList>
    </citation>
    <scope>NUCLEOTIDE SEQUENCE</scope>
</reference>
<dbReference type="InterPro" id="IPR011335">
    <property type="entry name" value="Restrct_endonuc-II-like"/>
</dbReference>